<dbReference type="InterPro" id="IPR013783">
    <property type="entry name" value="Ig-like_fold"/>
</dbReference>
<reference evidence="7" key="1">
    <citation type="submission" date="2021-02" db="EMBL/GenBank/DDBJ databases">
        <authorList>
            <person name="Nowell W R."/>
        </authorList>
    </citation>
    <scope>NUCLEOTIDE SEQUENCE</scope>
</reference>
<dbReference type="SUPFAM" id="SSF51430">
    <property type="entry name" value="NAD(P)-linked oxidoreductase"/>
    <property type="match status" value="1"/>
</dbReference>
<dbReference type="PRINTS" id="PR00069">
    <property type="entry name" value="ALDKETRDTASE"/>
</dbReference>
<dbReference type="SMART" id="SM00429">
    <property type="entry name" value="IPT"/>
    <property type="match status" value="8"/>
</dbReference>
<gene>
    <name evidence="7" type="ORF">XAT740_LOCUS32079</name>
</gene>
<dbReference type="PANTHER" id="PTHR46769:SF2">
    <property type="entry name" value="FIBROCYSTIN-L ISOFORM 2 PRECURSOR-RELATED"/>
    <property type="match status" value="1"/>
</dbReference>
<dbReference type="InterPro" id="IPR014756">
    <property type="entry name" value="Ig_E-set"/>
</dbReference>
<keyword evidence="3" id="KW-1015">Disulfide bond</keyword>
<keyword evidence="2" id="KW-0677">Repeat</keyword>
<feature type="non-terminal residue" evidence="7">
    <location>
        <position position="1"/>
    </location>
</feature>
<dbReference type="CDD" id="cd00102">
    <property type="entry name" value="IPT"/>
    <property type="match status" value="3"/>
</dbReference>
<feature type="domain" description="Fibronectin type-II" evidence="5">
    <location>
        <begin position="1779"/>
        <end position="1823"/>
    </location>
</feature>
<feature type="domain" description="G8" evidence="6">
    <location>
        <begin position="2488"/>
        <end position="2608"/>
    </location>
</feature>
<accession>A0A815IDC5</accession>
<dbReference type="CDD" id="cd00603">
    <property type="entry name" value="IPT_PCSR"/>
    <property type="match status" value="5"/>
</dbReference>
<dbReference type="InterPro" id="IPR023210">
    <property type="entry name" value="NADP_OxRdtase_dom"/>
</dbReference>
<keyword evidence="8" id="KW-1185">Reference proteome</keyword>
<dbReference type="PROSITE" id="PS51092">
    <property type="entry name" value="FN2_2"/>
    <property type="match status" value="1"/>
</dbReference>
<dbReference type="Pfam" id="PF01833">
    <property type="entry name" value="TIG"/>
    <property type="match status" value="13"/>
</dbReference>
<evidence type="ECO:0000259" key="6">
    <source>
        <dbReference type="PROSITE" id="PS51484"/>
    </source>
</evidence>
<evidence type="ECO:0000259" key="5">
    <source>
        <dbReference type="PROSITE" id="PS51092"/>
    </source>
</evidence>
<dbReference type="InterPro" id="IPR020471">
    <property type="entry name" value="AKR"/>
</dbReference>
<evidence type="ECO:0000313" key="8">
    <source>
        <dbReference type="Proteomes" id="UP000663828"/>
    </source>
</evidence>
<dbReference type="InterPro" id="IPR002909">
    <property type="entry name" value="IPT_dom"/>
</dbReference>
<dbReference type="InterPro" id="IPR018170">
    <property type="entry name" value="Aldo/ket_reductase_CS"/>
</dbReference>
<evidence type="ECO:0000313" key="7">
    <source>
        <dbReference type="EMBL" id="CAF1362232.1"/>
    </source>
</evidence>
<dbReference type="InterPro" id="IPR000562">
    <property type="entry name" value="FN_type2_dom"/>
</dbReference>
<dbReference type="InterPro" id="IPR008972">
    <property type="entry name" value="Cupredoxin"/>
</dbReference>
<dbReference type="Gene3D" id="2.10.10.10">
    <property type="entry name" value="Fibronectin, type II, collagen-binding"/>
    <property type="match status" value="1"/>
</dbReference>
<keyword evidence="1" id="KW-0732">Signal</keyword>
<proteinExistence type="predicted"/>
<sequence>MHPVKEQISVRLRNAAQEDVFMPVIGLGTGGYGTPNGVGGEYWGRDQGHNATLTWLKMGGRRIDTSDDYASRDGIGTGWMASGIPRSEIFITSKVDVSTYDQALDNFATILKSLQTDYIDLLLIHWPGQISDKSMTSFRDQRIQTWRALETLLEQKQVRAIGVSNYQVNHLLEIFSLNSLLPSVNQVEFHPYWHEDELLDFCQKHNITFNSYSPIGCPDRSRLLGSDWNPIPCLLRHPDVIKIADKHRKKPAQVVLRWHWQQGIVINPRTSDADQMMENLTIFDFELDRQDMMFLSYLNHPMILTTDIYYVTTRKNGGRNESNGGTNGDTELWIRGAGFIPNAFTGFSSANTAYKVKLVNNYTAYDCDVDVNEITDTRMLCYTTAMPEGKYLVRVYVNNVLVPLENYGATLYYAFFNVAQQYTPVITGISTVSGLPQRLVSINGNFRTNCYSRDTNYCAQDKTPIISRIYIGDYICNLIDPIRGTLYANVTNTSLQCRCDSNVIGIFNVSLIVTYSYGRSSISMNLYKLSATGQLYTFQTYPIISNISPTNGSLQGGTVLTINGQYFSDNNNQYLLAVNIADAPCTILSVNLTTIRCQTSQMFNTNRSYYHGGRGFHMYSENIFIDLDRLGNSTPPMPGVNANRTWVEGASFSAANVSNTTVWFIGYLRPPKTAFFIFQLDTNVGSVLFWSKDETPNNTVQIASRNASVSRKICLNNNTNYYLTCVGSINQRGVFRLSIKVKMYEENTVIGNGDSGIVEIQRISYNSSDIREQQRIVYTINSSVTAVSEVQKVVFQSTSFQLGFRGVYTIEIPLYADKDDVAKALNDLPTVYPLAVNVTLDTNSYVVTFPQQMGDVPLLTIISSSNSSRRNVTEVTKGVPSGSYIALELDGAVTQYLDFSNRSVTNQMLVNEFKQLFTIRCPPSLYDQSVDPDIIIANDFESNLSPYDDTFNVRESAFCGRGATTVTNVEASLVTGNSDQSAEYICFAYKLPQGKSNITMYFKVESDRDFDSSITETLSIPRSLISDNYWHYTCIALRDTIQRYFPYFLYANYIIVQDVFLDSDSQDVMFDTVTLRKTIPNGYENEAKIMSSDQSASNACTFPFKYNGESYSRCIIINEENLPVCLSSTNQTYYCQSSSIEGVRRFYPKYQLLYNSLQIRHTPLNRTIDISFQYTTCRSPTLIKALPAIYTNVTSFSKTSEPLEGTYDIQFDGETYASVPVKLTAVQMADLFQSFDKIGYVSVNRAGICPSYSYNISWFAKRQQPRITIVNTTNVRPIGLSIRSSSVQVGNDGNIFYDLPNDMMRTCHDTPQVEVLVNGFASYCSNLNNSCQFQVLMTQTPMIISIEQNGTHLVILGDGFSSSKEENKVLIGKQGSCNVTDANQTYIICEINYAPPGSQIVRVNVINKGFASSNTTLTVNVPLAIHSFDPPAGGIGGGYSLRIDGNGFSPNTTITVDGKLCINSQLMNFSSIRCIVPPSTSYNDHQVILSAVDGQMLVNASTLFTYNSTNQPFIMSIQPSVVTMAGGRVNINGSGFGNQSFSVYVGSKSATIVSSYMNLIQIDLPQLPPGLYPIIISTSTGLVQSPTPIEYRFYIQQIKPSINSLYGGSDVYIDGVDFPNWTSVQFRNENNRLLSCDIISLQSNQIHCQAPSFVQQVTITADGVHPSYGPGFAWSPQRQTVQQGAIVTWKWDSSVSLVTRQYRIQQVANVYSTDPVINGFDSGSATSSGTFSYQFNSLGTYYYWSPSITPYRDISIRGIIDVIPSESDVWMVEVVSNGSNAQACVFPFTYDSMTYTNCTLENDTQPWCSPTSIYTGQRLYCKPAVSVSSNASCTSNIFDENLCNQTSASSLGPSQILVSQCTSDTILSISPTNGIIGTLLTITGTNFSGNMCEYDIQIGTSYHCPIVNMTSTELICQTTSGSMLNGTVAYTVRVARRGYGYLNSQSQLRFIFEASILNITPMIGSIYGGTEVTIEGVGFIPGSTRLFIGTTEYTNVTNVSYSKIVFKTLLRPLYVNYNYTVNVTVRDTRILCSMPSCVFSWSTSVTPYLDSVTPQVINSSTNLTFTGRNLLTRNDTTDIHARVYINNNICNVSQMTNDSLVCSIAGVEMGVYQVTAFIDGIGQVISSLNITSLGILSSLSPSTTGIYGGAQMSIFGNGFSNAIENIQVIIGENSCRVVRATVNEIRCIIPAQGNSSDQANVTVITNNITLDSSLLFSYNNSLTPMVTSINSTSDNSSTALTINGDHFIVGNTTVFVGNLPCTITNMSVMSILCTVSPYQSAGHHPVVVYVIDNGMSNSDRYYTYDLRVNRISPTEGGYGSSLLIVIEGDGFNSTNINVRMCNRPCLSVRISSNTRMVCETPDILMNETTYSCNLTVTVDDMSQSQMFTYAANLTARIRSISPQRGGTGGGTIVTINGTNFPYSSNETRVTIDDANCSVVSVNSTSITCETGFHLRTNLNAAVRVYFGGSTSAISDVTFAYIDLWSSPWTWGGDVPPEADTIVSIENGTTVYLDISTPILKALVIDNATLIFDEKDIRLNAEYIIIVNGGRLQIGTETEPFQHRAIITMYGNLRATQLPIFGAKVLAVRHGILDMHGQTTTTTWTKLDMTAESGSSIITLQHSVNWTIDSQIIIATTGDFASQNESEVRRVTNISSDGRTLTLDRPLDFTHLGVVLQFNATTIEVRAEVGLLSHNII</sequence>
<comment type="caution">
    <text evidence="7">The sequence shown here is derived from an EMBL/GenBank/DDBJ whole genome shotgun (WGS) entry which is preliminary data.</text>
</comment>
<dbReference type="Gene3D" id="2.60.40.10">
    <property type="entry name" value="Immunoglobulins"/>
    <property type="match status" value="12"/>
</dbReference>
<evidence type="ECO:0000256" key="3">
    <source>
        <dbReference type="ARBA" id="ARBA00023157"/>
    </source>
</evidence>
<dbReference type="EMBL" id="CAJNOR010002963">
    <property type="protein sequence ID" value="CAF1362232.1"/>
    <property type="molecule type" value="Genomic_DNA"/>
</dbReference>
<dbReference type="PANTHER" id="PTHR46769">
    <property type="entry name" value="POLYCYSTIC KIDNEY AND HEPATIC DISEASE 1 (AUTOSOMAL RECESSIVE)-LIKE 1"/>
    <property type="match status" value="1"/>
</dbReference>
<evidence type="ECO:0000256" key="2">
    <source>
        <dbReference type="ARBA" id="ARBA00022737"/>
    </source>
</evidence>
<evidence type="ECO:0000256" key="4">
    <source>
        <dbReference type="PROSITE-ProRule" id="PRU00479"/>
    </source>
</evidence>
<dbReference type="PROSITE" id="PS51484">
    <property type="entry name" value="G8"/>
    <property type="match status" value="1"/>
</dbReference>
<dbReference type="SUPFAM" id="SSF57440">
    <property type="entry name" value="Kringle-like"/>
    <property type="match status" value="1"/>
</dbReference>
<dbReference type="Gene3D" id="3.20.20.100">
    <property type="entry name" value="NADP-dependent oxidoreductase domain"/>
    <property type="match status" value="1"/>
</dbReference>
<organism evidence="7 8">
    <name type="scientific">Adineta ricciae</name>
    <name type="common">Rotifer</name>
    <dbReference type="NCBI Taxonomy" id="249248"/>
    <lineage>
        <taxon>Eukaryota</taxon>
        <taxon>Metazoa</taxon>
        <taxon>Spiralia</taxon>
        <taxon>Gnathifera</taxon>
        <taxon>Rotifera</taxon>
        <taxon>Eurotatoria</taxon>
        <taxon>Bdelloidea</taxon>
        <taxon>Adinetida</taxon>
        <taxon>Adinetidae</taxon>
        <taxon>Adineta</taxon>
    </lineage>
</organism>
<dbReference type="InterPro" id="IPR036812">
    <property type="entry name" value="NAD(P)_OxRdtase_dom_sf"/>
</dbReference>
<dbReference type="InterPro" id="IPR019316">
    <property type="entry name" value="G8_domain"/>
</dbReference>
<name>A0A815IDC5_ADIRI</name>
<dbReference type="Pfam" id="PF00248">
    <property type="entry name" value="Aldo_ket_red"/>
    <property type="match status" value="1"/>
</dbReference>
<dbReference type="SUPFAM" id="SSF49503">
    <property type="entry name" value="Cupredoxins"/>
    <property type="match status" value="1"/>
</dbReference>
<protein>
    <submittedName>
        <fullName evidence="7">Uncharacterized protein</fullName>
    </submittedName>
</protein>
<dbReference type="SMART" id="SM00059">
    <property type="entry name" value="FN2"/>
    <property type="match status" value="2"/>
</dbReference>
<dbReference type="SUPFAM" id="SSF81296">
    <property type="entry name" value="E set domains"/>
    <property type="match status" value="12"/>
</dbReference>
<dbReference type="InterPro" id="IPR036943">
    <property type="entry name" value="FN_type2_sf"/>
</dbReference>
<dbReference type="Proteomes" id="UP000663828">
    <property type="component" value="Unassembled WGS sequence"/>
</dbReference>
<dbReference type="Gene3D" id="2.60.40.420">
    <property type="entry name" value="Cupredoxins - blue copper proteins"/>
    <property type="match status" value="1"/>
</dbReference>
<dbReference type="InterPro" id="IPR052387">
    <property type="entry name" value="Fibrocystin"/>
</dbReference>
<dbReference type="Pfam" id="PF00040">
    <property type="entry name" value="fn2"/>
    <property type="match status" value="1"/>
</dbReference>
<dbReference type="PROSITE" id="PS00062">
    <property type="entry name" value="ALDOKETO_REDUCTASE_2"/>
    <property type="match status" value="1"/>
</dbReference>
<dbReference type="GO" id="GO:0016491">
    <property type="term" value="F:oxidoreductase activity"/>
    <property type="evidence" value="ECO:0007669"/>
    <property type="project" value="InterPro"/>
</dbReference>
<dbReference type="CDD" id="cd19071">
    <property type="entry name" value="AKR_AKR1-5-like"/>
    <property type="match status" value="1"/>
</dbReference>
<dbReference type="Pfam" id="PF10162">
    <property type="entry name" value="G8"/>
    <property type="match status" value="1"/>
</dbReference>
<dbReference type="InterPro" id="IPR013806">
    <property type="entry name" value="Kringle-like"/>
</dbReference>
<evidence type="ECO:0000256" key="1">
    <source>
        <dbReference type="ARBA" id="ARBA00022729"/>
    </source>
</evidence>
<comment type="caution">
    <text evidence="4">Lacks conserved residue(s) required for the propagation of feature annotation.</text>
</comment>
<dbReference type="SMART" id="SM01225">
    <property type="entry name" value="G8"/>
    <property type="match status" value="1"/>
</dbReference>